<dbReference type="NCBIfam" id="TIGR00231">
    <property type="entry name" value="small_GTP"/>
    <property type="match status" value="1"/>
</dbReference>
<dbReference type="CDD" id="cd00154">
    <property type="entry name" value="Rab"/>
    <property type="match status" value="1"/>
</dbReference>
<dbReference type="InterPro" id="IPR027417">
    <property type="entry name" value="P-loop_NTPase"/>
</dbReference>
<dbReference type="SMART" id="SM00173">
    <property type="entry name" value="RAS"/>
    <property type="match status" value="1"/>
</dbReference>
<dbReference type="GO" id="GO:0005739">
    <property type="term" value="C:mitochondrion"/>
    <property type="evidence" value="ECO:0007669"/>
    <property type="project" value="UniProtKB-SubCell"/>
</dbReference>
<keyword evidence="3" id="KW-0175">Coiled coil</keyword>
<dbReference type="PROSITE" id="PS51421">
    <property type="entry name" value="RAS"/>
    <property type="match status" value="1"/>
</dbReference>
<sequence length="524" mass="57190">MIHMSGTIQLQGNIKFSMKKLFTGGRMSESTYTGPGRLALGPTLMGDIITLHVDGRTPWTVGKDTFLACTPDVAMETKSQGISKSMFSGEDLFVYRVGGQGLLWLTSFGAVDRLDLQPGEQHIVDNGHLVAWSCDYKIEKAGGGAMSSLKTGEGLLMPPIFLKHDIWSLVVLDMCTCRRHGRIDPHEPRDDDNYRPALAQQHSNPIDLSRRGFPSFLRIVQYTASSQQPDAATRAQPPIALDKLNPHDCIPSTGRPSQVARHKIPMASSPWDYIAKLVCIGDSGCGKSSLTIRLCEGRFSPHHDVTIGVEFGSRIVPVGPPHTKPSSFLSSSVNPPAGTAASPGAADGLPEPPRDTSKTPQKHMKLSLWDTAGQETYKSVTRSYFRGASGALLVFDLSRRQTFQHVTDWLNDLRQIAEPDIVVVLVGNKADLAQQEENKREVTREEAEEWARRNGVLEYVETSAKSGENVEQAFMRVAERIFHNIQAGKYDLNDRRSGVKGPSAGGNRQVKLGGDSKSAGGGCC</sequence>
<dbReference type="EMBL" id="JACEFI010000001">
    <property type="protein sequence ID" value="KAH0601958.1"/>
    <property type="molecule type" value="Genomic_DNA"/>
</dbReference>
<comment type="similarity">
    <text evidence="1">Belongs to the small GTPase superfamily. Rab family.</text>
</comment>
<dbReference type="Gene3D" id="3.60.160.10">
    <property type="entry name" value="Mitochondrial biogenesis AIM24"/>
    <property type="match status" value="1"/>
</dbReference>
<dbReference type="InterPro" id="IPR036983">
    <property type="entry name" value="AIM24_sf"/>
</dbReference>
<dbReference type="PRINTS" id="PR00449">
    <property type="entry name" value="RASTRNSFRMNG"/>
</dbReference>
<dbReference type="SUPFAM" id="SSF52540">
    <property type="entry name" value="P-loop containing nucleoside triphosphate hydrolases"/>
    <property type="match status" value="1"/>
</dbReference>
<protein>
    <recommendedName>
        <fullName evidence="2">Altered inheritance of mitochondria protein 24, mitochondrial</fullName>
    </recommendedName>
</protein>
<evidence type="ECO:0000313" key="6">
    <source>
        <dbReference type="Proteomes" id="UP000764110"/>
    </source>
</evidence>
<feature type="coiled-coil region" evidence="3">
    <location>
        <begin position="425"/>
        <end position="453"/>
    </location>
</feature>
<proteinExistence type="inferred from homology"/>
<dbReference type="SUPFAM" id="SSF51219">
    <property type="entry name" value="TRAP-like"/>
    <property type="match status" value="1"/>
</dbReference>
<dbReference type="Pfam" id="PF01987">
    <property type="entry name" value="AIM24"/>
    <property type="match status" value="1"/>
</dbReference>
<keyword evidence="2" id="KW-0496">Mitochondrion</keyword>
<evidence type="ECO:0000313" key="5">
    <source>
        <dbReference type="EMBL" id="KAH0601958.1"/>
    </source>
</evidence>
<comment type="caution">
    <text evidence="5">The sequence shown here is derived from an EMBL/GenBank/DDBJ whole genome shotgun (WGS) entry which is preliminary data.</text>
</comment>
<dbReference type="AlphaFoldDB" id="A0A9P8MK63"/>
<accession>A0A9P8MK63</accession>
<feature type="compositionally biased region" description="Polar residues" evidence="4">
    <location>
        <begin position="324"/>
        <end position="334"/>
    </location>
</feature>
<dbReference type="GO" id="GO:0005525">
    <property type="term" value="F:GTP binding"/>
    <property type="evidence" value="ECO:0007669"/>
    <property type="project" value="InterPro"/>
</dbReference>
<feature type="region of interest" description="Disordered" evidence="4">
    <location>
        <begin position="182"/>
        <end position="201"/>
    </location>
</feature>
<dbReference type="SMART" id="SM00176">
    <property type="entry name" value="RAN"/>
    <property type="match status" value="1"/>
</dbReference>
<dbReference type="PANTHER" id="PTHR47979">
    <property type="entry name" value="DRAB11-RELATED"/>
    <property type="match status" value="1"/>
</dbReference>
<dbReference type="GO" id="GO:0003924">
    <property type="term" value="F:GTPase activity"/>
    <property type="evidence" value="ECO:0007669"/>
    <property type="project" value="InterPro"/>
</dbReference>
<organism evidence="5 6">
    <name type="scientific">Metarhizium humberi</name>
    <dbReference type="NCBI Taxonomy" id="2596975"/>
    <lineage>
        <taxon>Eukaryota</taxon>
        <taxon>Fungi</taxon>
        <taxon>Dikarya</taxon>
        <taxon>Ascomycota</taxon>
        <taxon>Pezizomycotina</taxon>
        <taxon>Sordariomycetes</taxon>
        <taxon>Hypocreomycetidae</taxon>
        <taxon>Hypocreales</taxon>
        <taxon>Clavicipitaceae</taxon>
        <taxon>Metarhizium</taxon>
    </lineage>
</organism>
<comment type="similarity">
    <text evidence="2">Belongs to the AIM24 family.</text>
</comment>
<dbReference type="SMART" id="SM00174">
    <property type="entry name" value="RHO"/>
    <property type="match status" value="1"/>
</dbReference>
<dbReference type="PROSITE" id="PS51420">
    <property type="entry name" value="RHO"/>
    <property type="match status" value="1"/>
</dbReference>
<dbReference type="InterPro" id="IPR050209">
    <property type="entry name" value="Rab_GTPases_membrane_traffic"/>
</dbReference>
<dbReference type="InterPro" id="IPR002838">
    <property type="entry name" value="AIM24"/>
</dbReference>
<reference evidence="5 6" key="1">
    <citation type="submission" date="2020-07" db="EMBL/GenBank/DDBJ databases">
        <title>Metarhizium humberi genome.</title>
        <authorList>
            <person name="Lysoe E."/>
        </authorList>
    </citation>
    <scope>NUCLEOTIDE SEQUENCE [LARGE SCALE GENOMIC DNA]</scope>
    <source>
        <strain evidence="5 6">ESALQ1638</strain>
    </source>
</reference>
<dbReference type="Gene3D" id="3.40.50.300">
    <property type="entry name" value="P-loop containing nucleotide triphosphate hydrolases"/>
    <property type="match status" value="1"/>
</dbReference>
<evidence type="ECO:0000256" key="1">
    <source>
        <dbReference type="ARBA" id="ARBA00006270"/>
    </source>
</evidence>
<evidence type="ECO:0000256" key="4">
    <source>
        <dbReference type="SAM" id="MobiDB-lite"/>
    </source>
</evidence>
<keyword evidence="6" id="KW-1185">Reference proteome</keyword>
<dbReference type="SMART" id="SM00175">
    <property type="entry name" value="RAB"/>
    <property type="match status" value="1"/>
</dbReference>
<dbReference type="InterPro" id="IPR005225">
    <property type="entry name" value="Small_GTP-bd"/>
</dbReference>
<dbReference type="Pfam" id="PF00071">
    <property type="entry name" value="Ras"/>
    <property type="match status" value="2"/>
</dbReference>
<gene>
    <name evidence="5" type="ORF">MHUMG1_00837</name>
</gene>
<comment type="subcellular location">
    <subcellularLocation>
        <location evidence="2">Mitochondrion</location>
    </subcellularLocation>
</comment>
<feature type="region of interest" description="Disordered" evidence="4">
    <location>
        <begin position="322"/>
        <end position="363"/>
    </location>
</feature>
<feature type="region of interest" description="Disordered" evidence="4">
    <location>
        <begin position="493"/>
        <end position="524"/>
    </location>
</feature>
<dbReference type="InterPro" id="IPR016031">
    <property type="entry name" value="Trp_RNA-bd_attenuator-like_dom"/>
</dbReference>
<feature type="compositionally biased region" description="Low complexity" evidence="4">
    <location>
        <begin position="335"/>
        <end position="348"/>
    </location>
</feature>
<dbReference type="PROSITE" id="PS51419">
    <property type="entry name" value="RAB"/>
    <property type="match status" value="1"/>
</dbReference>
<name>A0A9P8MK63_9HYPO</name>
<feature type="compositionally biased region" description="Basic and acidic residues" evidence="4">
    <location>
        <begin position="182"/>
        <end position="194"/>
    </location>
</feature>
<dbReference type="InterPro" id="IPR001806">
    <property type="entry name" value="Small_GTPase"/>
</dbReference>
<dbReference type="Proteomes" id="UP000764110">
    <property type="component" value="Unassembled WGS sequence"/>
</dbReference>
<evidence type="ECO:0000256" key="2">
    <source>
        <dbReference type="RuleBase" id="RU363045"/>
    </source>
</evidence>
<evidence type="ECO:0000256" key="3">
    <source>
        <dbReference type="SAM" id="Coils"/>
    </source>
</evidence>